<evidence type="ECO:0000313" key="1">
    <source>
        <dbReference type="EMBL" id="KAJ8006160.1"/>
    </source>
</evidence>
<organism evidence="1 2">
    <name type="scientific">Dallia pectoralis</name>
    <name type="common">Alaska blackfish</name>
    <dbReference type="NCBI Taxonomy" id="75939"/>
    <lineage>
        <taxon>Eukaryota</taxon>
        <taxon>Metazoa</taxon>
        <taxon>Chordata</taxon>
        <taxon>Craniata</taxon>
        <taxon>Vertebrata</taxon>
        <taxon>Euteleostomi</taxon>
        <taxon>Actinopterygii</taxon>
        <taxon>Neopterygii</taxon>
        <taxon>Teleostei</taxon>
        <taxon>Protacanthopterygii</taxon>
        <taxon>Esociformes</taxon>
        <taxon>Umbridae</taxon>
        <taxon>Dallia</taxon>
    </lineage>
</organism>
<accession>A0ACC2GRU7</accession>
<comment type="caution">
    <text evidence="1">The sequence shown here is derived from an EMBL/GenBank/DDBJ whole genome shotgun (WGS) entry which is preliminary data.</text>
</comment>
<proteinExistence type="predicted"/>
<name>A0ACC2GRU7_DALPE</name>
<dbReference type="Proteomes" id="UP001157502">
    <property type="component" value="Chromosome 10"/>
</dbReference>
<reference evidence="1" key="1">
    <citation type="submission" date="2021-05" db="EMBL/GenBank/DDBJ databases">
        <authorList>
            <person name="Pan Q."/>
            <person name="Jouanno E."/>
            <person name="Zahm M."/>
            <person name="Klopp C."/>
            <person name="Cabau C."/>
            <person name="Louis A."/>
            <person name="Berthelot C."/>
            <person name="Parey E."/>
            <person name="Roest Crollius H."/>
            <person name="Montfort J."/>
            <person name="Robinson-Rechavi M."/>
            <person name="Bouchez O."/>
            <person name="Lampietro C."/>
            <person name="Lopez Roques C."/>
            <person name="Donnadieu C."/>
            <person name="Postlethwait J."/>
            <person name="Bobe J."/>
            <person name="Dillon D."/>
            <person name="Chandos A."/>
            <person name="von Hippel F."/>
            <person name="Guiguen Y."/>
        </authorList>
    </citation>
    <scope>NUCLEOTIDE SEQUENCE</scope>
    <source>
        <strain evidence="1">YG-Jan2019</strain>
    </source>
</reference>
<protein>
    <submittedName>
        <fullName evidence="1">Uncharacterized protein</fullName>
    </submittedName>
</protein>
<dbReference type="EMBL" id="CM055737">
    <property type="protein sequence ID" value="KAJ8006160.1"/>
    <property type="molecule type" value="Genomic_DNA"/>
</dbReference>
<keyword evidence="2" id="KW-1185">Reference proteome</keyword>
<sequence>MSSVKEFHLSYDALNEQDTFSEGDCITGKITLVLNKETNVKSLFAKASGDARVSWSNDDNSYSDHIRYFKVKMVLIDTNSKGNILPSGIHIYPFSLQIPEGSMPSSFRGSYGWIEYKLIAKLDRGWLKKRELEKEISFVSSSKADLSPVLLLSPRHSVKNKSAGIFTSGQVTMNVQVDRMGFMAGEMVHISANIENNSSRDLKTKFTLMQKITFSAGVNTNTQENTVCKVIHDPIQSNSRQSVIEKLQIPANQGLSLLNCNIIKVEYFVKVYLDIPLAKDPELWEEVVILTHNSHSCPVQFFLNHHFQCPPQQCSILVKRKTNPQPIPPSFLSLRQKHLSLKLVETLIFVC</sequence>
<evidence type="ECO:0000313" key="2">
    <source>
        <dbReference type="Proteomes" id="UP001157502"/>
    </source>
</evidence>
<gene>
    <name evidence="1" type="ORF">DPEC_G00125360</name>
</gene>